<keyword evidence="11" id="KW-1185">Reference proteome</keyword>
<keyword evidence="6" id="KW-0902">Two-component regulatory system</keyword>
<dbReference type="InterPro" id="IPR036890">
    <property type="entry name" value="HATPase_C_sf"/>
</dbReference>
<dbReference type="PANTHER" id="PTHR43711:SF1">
    <property type="entry name" value="HISTIDINE KINASE 1"/>
    <property type="match status" value="1"/>
</dbReference>
<dbReference type="CDD" id="cd00130">
    <property type="entry name" value="PAS"/>
    <property type="match status" value="1"/>
</dbReference>
<dbReference type="CDD" id="cd00075">
    <property type="entry name" value="HATPase"/>
    <property type="match status" value="1"/>
</dbReference>
<feature type="domain" description="Histidine kinase" evidence="9">
    <location>
        <begin position="366"/>
        <end position="558"/>
    </location>
</feature>
<dbReference type="InterPro" id="IPR031621">
    <property type="entry name" value="HisKA_7TM"/>
</dbReference>
<evidence type="ECO:0000256" key="1">
    <source>
        <dbReference type="ARBA" id="ARBA00000085"/>
    </source>
</evidence>
<keyword evidence="5" id="KW-0418">Kinase</keyword>
<dbReference type="InterPro" id="IPR005467">
    <property type="entry name" value="His_kinase_dom"/>
</dbReference>
<dbReference type="Gene3D" id="3.30.565.10">
    <property type="entry name" value="Histidine kinase-like ATPase, C-terminal domain"/>
    <property type="match status" value="1"/>
</dbReference>
<dbReference type="InterPro" id="IPR036097">
    <property type="entry name" value="HisK_dim/P_sf"/>
</dbReference>
<evidence type="ECO:0000256" key="5">
    <source>
        <dbReference type="ARBA" id="ARBA00022777"/>
    </source>
</evidence>
<evidence type="ECO:0000259" key="9">
    <source>
        <dbReference type="PROSITE" id="PS50109"/>
    </source>
</evidence>
<evidence type="ECO:0000313" key="10">
    <source>
        <dbReference type="EMBL" id="QLG62669.1"/>
    </source>
</evidence>
<dbReference type="SMART" id="SM00388">
    <property type="entry name" value="HisKA"/>
    <property type="match status" value="1"/>
</dbReference>
<keyword evidence="7" id="KW-0175">Coiled coil</keyword>
<protein>
    <recommendedName>
        <fullName evidence="2">histidine kinase</fullName>
        <ecNumber evidence="2">2.7.13.3</ecNumber>
    </recommendedName>
</protein>
<dbReference type="KEGG" id="halu:HUG12_13410"/>
<accession>A0A7D5LCF6</accession>
<dbReference type="GO" id="GO:0000155">
    <property type="term" value="F:phosphorelay sensor kinase activity"/>
    <property type="evidence" value="ECO:0007669"/>
    <property type="project" value="InterPro"/>
</dbReference>
<keyword evidence="8" id="KW-1133">Transmembrane helix</keyword>
<sequence>MSFPEPFASGSYLPLLGLAATTSVATAVGSWRYRNRTGGGAYVVLTTAVSVWVLADLLGYLSSTLPRAMLAHRLTYLAISVVPVAWVVLALRYVGRSDLVTRRRVGLLCVVPALTLLVSLTNGHHGMLWEVHGLSELSGMTTLSASSGPWFWVHTLYSYALLVVGAGVFVRWSLRGEDVRRPQSAAVLGAVALPWATNVLYVTGVVALPVDATPASFTAACVLLWVGLFRYGFLDVVPVARNRVVEEMREGVVVLNERDRVVDVNPSGRRLIEPDSIVGRPIGEVFAEESVERFGDVVDGGGRIGVERDGRRRHFDVHISPLSTGGGDRVVIFHDVTDEERSRKRLAERTRELERQNERLDRFASVLGHDIRNPLAVARGWTDVIADGDVDDEALSRVERAHDRIETIVDDTLALARSGDDPDPVPVELRSLAREAWANVESDAPFEADVDVVVLVDRALTLRALENLLRNAVEHGGEGVSVRVGGFEAGDDSAGFYVEDDGPGIPEGIREDAFEYGTSGETGGTGLGLAIVRDVAEAHGWGVRFESSDAGGARVVVEGVPLAGSRRTFGSA</sequence>
<evidence type="ECO:0000256" key="8">
    <source>
        <dbReference type="SAM" id="Phobius"/>
    </source>
</evidence>
<keyword evidence="8" id="KW-0472">Membrane</keyword>
<dbReference type="SMART" id="SM00387">
    <property type="entry name" value="HATPase_c"/>
    <property type="match status" value="1"/>
</dbReference>
<dbReference type="InterPro" id="IPR000014">
    <property type="entry name" value="PAS"/>
</dbReference>
<dbReference type="PROSITE" id="PS50109">
    <property type="entry name" value="HIS_KIN"/>
    <property type="match status" value="1"/>
</dbReference>
<evidence type="ECO:0000256" key="4">
    <source>
        <dbReference type="ARBA" id="ARBA00022679"/>
    </source>
</evidence>
<dbReference type="AlphaFoldDB" id="A0A7D5LCF6"/>
<gene>
    <name evidence="10" type="ORF">HUG12_13410</name>
</gene>
<feature type="transmembrane region" description="Helical" evidence="8">
    <location>
        <begin position="40"/>
        <end position="62"/>
    </location>
</feature>
<evidence type="ECO:0000256" key="6">
    <source>
        <dbReference type="ARBA" id="ARBA00023012"/>
    </source>
</evidence>
<dbReference type="Pfam" id="PF16927">
    <property type="entry name" value="HisKA_7TM"/>
    <property type="match status" value="1"/>
</dbReference>
<keyword evidence="4" id="KW-0808">Transferase</keyword>
<dbReference type="InterPro" id="IPR004358">
    <property type="entry name" value="Sig_transdc_His_kin-like_C"/>
</dbReference>
<dbReference type="Pfam" id="PF02518">
    <property type="entry name" value="HATPase_c"/>
    <property type="match status" value="1"/>
</dbReference>
<evidence type="ECO:0000313" key="11">
    <source>
        <dbReference type="Proteomes" id="UP000509626"/>
    </source>
</evidence>
<dbReference type="Proteomes" id="UP000509626">
    <property type="component" value="Chromosome"/>
</dbReference>
<keyword evidence="8" id="KW-0812">Transmembrane</keyword>
<keyword evidence="3" id="KW-0597">Phosphoprotein</keyword>
<dbReference type="InterPro" id="IPR003661">
    <property type="entry name" value="HisK_dim/P_dom"/>
</dbReference>
<dbReference type="OrthoDB" id="8127at2157"/>
<feature type="transmembrane region" description="Helical" evidence="8">
    <location>
        <begin position="214"/>
        <end position="233"/>
    </location>
</feature>
<dbReference type="Pfam" id="PF00512">
    <property type="entry name" value="HisKA"/>
    <property type="match status" value="1"/>
</dbReference>
<dbReference type="PANTHER" id="PTHR43711">
    <property type="entry name" value="TWO-COMPONENT HISTIDINE KINASE"/>
    <property type="match status" value="1"/>
</dbReference>
<dbReference type="InterPro" id="IPR035965">
    <property type="entry name" value="PAS-like_dom_sf"/>
</dbReference>
<feature type="transmembrane region" description="Helical" evidence="8">
    <location>
        <begin position="105"/>
        <end position="129"/>
    </location>
</feature>
<dbReference type="InterPro" id="IPR050736">
    <property type="entry name" value="Sensor_HK_Regulatory"/>
</dbReference>
<dbReference type="SUPFAM" id="SSF55874">
    <property type="entry name" value="ATPase domain of HSP90 chaperone/DNA topoisomerase II/histidine kinase"/>
    <property type="match status" value="1"/>
</dbReference>
<dbReference type="SMART" id="SM00091">
    <property type="entry name" value="PAS"/>
    <property type="match status" value="1"/>
</dbReference>
<name>A0A7D5LCF6_9EURY</name>
<proteinExistence type="predicted"/>
<reference evidence="10 11" key="1">
    <citation type="submission" date="2020-06" db="EMBL/GenBank/DDBJ databases">
        <title>NJ-3-1, isolated from saline soil.</title>
        <authorList>
            <person name="Cui H.L."/>
            <person name="Shi X."/>
        </authorList>
    </citation>
    <scope>NUCLEOTIDE SEQUENCE [LARGE SCALE GENOMIC DNA]</scope>
    <source>
        <strain evidence="10 11">NJ-3-1</strain>
    </source>
</reference>
<comment type="catalytic activity">
    <reaction evidence="1">
        <text>ATP + protein L-histidine = ADP + protein N-phospho-L-histidine.</text>
        <dbReference type="EC" id="2.7.13.3"/>
    </reaction>
</comment>
<dbReference type="SUPFAM" id="SSF55785">
    <property type="entry name" value="PYP-like sensor domain (PAS domain)"/>
    <property type="match status" value="1"/>
</dbReference>
<feature type="transmembrane region" description="Helical" evidence="8">
    <location>
        <begin position="12"/>
        <end position="33"/>
    </location>
</feature>
<dbReference type="PRINTS" id="PR00344">
    <property type="entry name" value="BCTRLSENSOR"/>
</dbReference>
<dbReference type="RefSeq" id="WP_179269254.1">
    <property type="nucleotide sequence ID" value="NZ_CP058579.1"/>
</dbReference>
<feature type="transmembrane region" description="Helical" evidence="8">
    <location>
        <begin position="74"/>
        <end position="93"/>
    </location>
</feature>
<organism evidence="10 11">
    <name type="scientific">Halorarum salinum</name>
    <dbReference type="NCBI Taxonomy" id="2743089"/>
    <lineage>
        <taxon>Archaea</taxon>
        <taxon>Methanobacteriati</taxon>
        <taxon>Methanobacteriota</taxon>
        <taxon>Stenosarchaea group</taxon>
        <taxon>Halobacteria</taxon>
        <taxon>Halobacteriales</taxon>
        <taxon>Haloferacaceae</taxon>
        <taxon>Halorarum</taxon>
    </lineage>
</organism>
<feature type="coiled-coil region" evidence="7">
    <location>
        <begin position="336"/>
        <end position="363"/>
    </location>
</feature>
<dbReference type="EMBL" id="CP058579">
    <property type="protein sequence ID" value="QLG62669.1"/>
    <property type="molecule type" value="Genomic_DNA"/>
</dbReference>
<evidence type="ECO:0000256" key="3">
    <source>
        <dbReference type="ARBA" id="ARBA00022553"/>
    </source>
</evidence>
<feature type="transmembrane region" description="Helical" evidence="8">
    <location>
        <begin position="149"/>
        <end position="174"/>
    </location>
</feature>
<dbReference type="GeneID" id="56038475"/>
<feature type="transmembrane region" description="Helical" evidence="8">
    <location>
        <begin position="186"/>
        <end position="208"/>
    </location>
</feature>
<evidence type="ECO:0000256" key="2">
    <source>
        <dbReference type="ARBA" id="ARBA00012438"/>
    </source>
</evidence>
<dbReference type="SUPFAM" id="SSF47384">
    <property type="entry name" value="Homodimeric domain of signal transducing histidine kinase"/>
    <property type="match status" value="1"/>
</dbReference>
<evidence type="ECO:0000256" key="7">
    <source>
        <dbReference type="SAM" id="Coils"/>
    </source>
</evidence>
<dbReference type="Gene3D" id="3.30.450.20">
    <property type="entry name" value="PAS domain"/>
    <property type="match status" value="1"/>
</dbReference>
<dbReference type="CDD" id="cd00082">
    <property type="entry name" value="HisKA"/>
    <property type="match status" value="1"/>
</dbReference>
<dbReference type="Pfam" id="PF13426">
    <property type="entry name" value="PAS_9"/>
    <property type="match status" value="1"/>
</dbReference>
<dbReference type="Gene3D" id="1.10.287.130">
    <property type="match status" value="1"/>
</dbReference>
<dbReference type="EC" id="2.7.13.3" evidence="2"/>
<dbReference type="InterPro" id="IPR003594">
    <property type="entry name" value="HATPase_dom"/>
</dbReference>